<comment type="caution">
    <text evidence="1">The sequence shown here is derived from an EMBL/GenBank/DDBJ whole genome shotgun (WGS) entry which is preliminary data.</text>
</comment>
<evidence type="ECO:0000313" key="1">
    <source>
        <dbReference type="EMBL" id="MBM7129609.1"/>
    </source>
</evidence>
<keyword evidence="2" id="KW-1185">Reference proteome</keyword>
<name>A0ABS2KEL4_9GAMM</name>
<dbReference type="Pfam" id="PF25857">
    <property type="entry name" value="DUF7957"/>
    <property type="match status" value="1"/>
</dbReference>
<gene>
    <name evidence="1" type="ORF">ISS99_08735</name>
</gene>
<proteinExistence type="predicted"/>
<reference evidence="1" key="1">
    <citation type="submission" date="2020-10" db="EMBL/GenBank/DDBJ databases">
        <title>Phylogeny of dyella-like bacteria.</title>
        <authorList>
            <person name="Fu J."/>
        </authorList>
    </citation>
    <scope>NUCLEOTIDE SEQUENCE</scope>
    <source>
        <strain evidence="1">DHON07</strain>
    </source>
</reference>
<evidence type="ECO:0000313" key="2">
    <source>
        <dbReference type="Proteomes" id="UP001430193"/>
    </source>
</evidence>
<dbReference type="InterPro" id="IPR058263">
    <property type="entry name" value="DUF7957"/>
</dbReference>
<sequence length="110" mass="12214">MKLEFQGSRLDAPGGPIEVGFPIIDARRIEDVIVVLCDWMAFPRGEPARNLFGFGLNGEHLWRAQDIGMHAIDAYTDIVAEVPLSVFNYACFACTIDPRSGEVLAKQFTK</sequence>
<accession>A0ABS2KEL4</accession>
<dbReference type="RefSeq" id="WP_204631225.1">
    <property type="nucleotide sequence ID" value="NZ_BSOC01000003.1"/>
</dbReference>
<dbReference type="Proteomes" id="UP001430193">
    <property type="component" value="Unassembled WGS sequence"/>
</dbReference>
<protein>
    <submittedName>
        <fullName evidence="1">Uncharacterized protein</fullName>
    </submittedName>
</protein>
<dbReference type="EMBL" id="JADIKF010000038">
    <property type="protein sequence ID" value="MBM7129609.1"/>
    <property type="molecule type" value="Genomic_DNA"/>
</dbReference>
<organism evidence="1 2">
    <name type="scientific">Dyella mobilis</name>
    <dbReference type="NCBI Taxonomy" id="1849582"/>
    <lineage>
        <taxon>Bacteria</taxon>
        <taxon>Pseudomonadati</taxon>
        <taxon>Pseudomonadota</taxon>
        <taxon>Gammaproteobacteria</taxon>
        <taxon>Lysobacterales</taxon>
        <taxon>Rhodanobacteraceae</taxon>
        <taxon>Dyella</taxon>
    </lineage>
</organism>